<sequence length="98" mass="11265">MQFSDRTPKRFEHHPCRILIFSLSLSLSSRELPRAAEIALIRFLSYSPPSPVSRKALFSRNTPHLIRVECATIYHWKGGGVGFVRCMRLIGLIDRELL</sequence>
<reference evidence="1 2" key="1">
    <citation type="submission" date="2021-06" db="EMBL/GenBank/DDBJ databases">
        <title>Caerostris extrusa draft genome.</title>
        <authorList>
            <person name="Kono N."/>
            <person name="Arakawa K."/>
        </authorList>
    </citation>
    <scope>NUCLEOTIDE SEQUENCE [LARGE SCALE GENOMIC DNA]</scope>
</reference>
<comment type="caution">
    <text evidence="1">The sequence shown here is derived from an EMBL/GenBank/DDBJ whole genome shotgun (WGS) entry which is preliminary data.</text>
</comment>
<evidence type="ECO:0000313" key="2">
    <source>
        <dbReference type="Proteomes" id="UP001054945"/>
    </source>
</evidence>
<dbReference type="EMBL" id="BPLR01000930">
    <property type="protein sequence ID" value="GIY98505.1"/>
    <property type="molecule type" value="Genomic_DNA"/>
</dbReference>
<gene>
    <name evidence="1" type="ORF">CEXT_223761</name>
</gene>
<organism evidence="1 2">
    <name type="scientific">Caerostris extrusa</name>
    <name type="common">Bark spider</name>
    <name type="synonym">Caerostris bankana</name>
    <dbReference type="NCBI Taxonomy" id="172846"/>
    <lineage>
        <taxon>Eukaryota</taxon>
        <taxon>Metazoa</taxon>
        <taxon>Ecdysozoa</taxon>
        <taxon>Arthropoda</taxon>
        <taxon>Chelicerata</taxon>
        <taxon>Arachnida</taxon>
        <taxon>Araneae</taxon>
        <taxon>Araneomorphae</taxon>
        <taxon>Entelegynae</taxon>
        <taxon>Araneoidea</taxon>
        <taxon>Araneidae</taxon>
        <taxon>Caerostris</taxon>
    </lineage>
</organism>
<name>A0AAV4XX83_CAEEX</name>
<keyword evidence="2" id="KW-1185">Reference proteome</keyword>
<accession>A0AAV4XX83</accession>
<evidence type="ECO:0000313" key="1">
    <source>
        <dbReference type="EMBL" id="GIY98505.1"/>
    </source>
</evidence>
<dbReference type="Proteomes" id="UP001054945">
    <property type="component" value="Unassembled WGS sequence"/>
</dbReference>
<protein>
    <submittedName>
        <fullName evidence="1">Uncharacterized protein</fullName>
    </submittedName>
</protein>
<proteinExistence type="predicted"/>
<dbReference type="AlphaFoldDB" id="A0AAV4XX83"/>